<dbReference type="RefSeq" id="WP_146929239.1">
    <property type="nucleotide sequence ID" value="NZ_SSOA01000002.1"/>
</dbReference>
<dbReference type="AlphaFoldDB" id="A0A4S4A1K2"/>
<comment type="caution">
    <text evidence="1">The sequence shown here is derived from an EMBL/GenBank/DDBJ whole genome shotgun (WGS) entry which is preliminary data.</text>
</comment>
<sequence>MWLELHDGDGLPIYVNMNNVIDFRWFERERYTFLLTNAPVAEKLHRLYVRESAVEIMSMIRQEQERLTTLSRGTPAS</sequence>
<dbReference type="Proteomes" id="UP000310754">
    <property type="component" value="Unassembled WGS sequence"/>
</dbReference>
<protein>
    <submittedName>
        <fullName evidence="1">Uncharacterized protein</fullName>
    </submittedName>
</protein>
<evidence type="ECO:0000313" key="1">
    <source>
        <dbReference type="EMBL" id="THF52216.1"/>
    </source>
</evidence>
<reference evidence="1 2" key="1">
    <citation type="submission" date="2019-04" db="EMBL/GenBank/DDBJ databases">
        <title>Rhizobium terrae sp. nov., isolated from a paddy soil.</title>
        <authorList>
            <person name="Lin S.-Y."/>
            <person name="Hameed A."/>
            <person name="Huang H.-I."/>
            <person name="Young C.-C."/>
        </authorList>
    </citation>
    <scope>NUCLEOTIDE SEQUENCE [LARGE SCALE GENOMIC DNA]</scope>
    <source>
        <strain evidence="1 2">CC-HIH110</strain>
    </source>
</reference>
<dbReference type="EMBL" id="SSOA01000002">
    <property type="protein sequence ID" value="THF52216.1"/>
    <property type="molecule type" value="Genomic_DNA"/>
</dbReference>
<gene>
    <name evidence="1" type="ORF">E6C51_05240</name>
</gene>
<accession>A0A4S4A1K2</accession>
<name>A0A4S4A1K2_9HYPH</name>
<organism evidence="1 2">
    <name type="scientific">Allorhizobium terrae</name>
    <dbReference type="NCBI Taxonomy" id="1848972"/>
    <lineage>
        <taxon>Bacteria</taxon>
        <taxon>Pseudomonadati</taxon>
        <taxon>Pseudomonadota</taxon>
        <taxon>Alphaproteobacteria</taxon>
        <taxon>Hyphomicrobiales</taxon>
        <taxon>Rhizobiaceae</taxon>
        <taxon>Rhizobium/Agrobacterium group</taxon>
        <taxon>Allorhizobium</taxon>
    </lineage>
</organism>
<proteinExistence type="predicted"/>
<evidence type="ECO:0000313" key="2">
    <source>
        <dbReference type="Proteomes" id="UP000310754"/>
    </source>
</evidence>
<keyword evidence="2" id="KW-1185">Reference proteome</keyword>